<evidence type="ECO:0000256" key="1">
    <source>
        <dbReference type="ARBA" id="ARBA00008359"/>
    </source>
</evidence>
<comment type="similarity">
    <text evidence="1">Belongs to the MIT1/WOR1 family.</text>
</comment>
<dbReference type="PANTHER" id="PTHR28027">
    <property type="entry name" value="TRANSCRIPTIONAL REGULATOR MIT1"/>
    <property type="match status" value="1"/>
</dbReference>
<feature type="compositionally biased region" description="Basic and acidic residues" evidence="2">
    <location>
        <begin position="11"/>
        <end position="25"/>
    </location>
</feature>
<evidence type="ECO:0000313" key="3">
    <source>
        <dbReference type="EMBL" id="KAK4218142.1"/>
    </source>
</evidence>
<sequence length="423" mass="47048">MSSFPPSGGPLKEENGRATRSKDSKNATVGRGTSKERVSPTLEGVFIDSTLDAYIIIQACIDGRLPSLPRRPSETENTDLIVKSGCVVVYEETASTIKRWTDAKTWSPSRLVGNFLVYRETEPETEDLLPGQKRKARKANRVSNNRIAKPGAMPDQEQRRFSGAMPDQAQRRLSGAMVDEEERRMLGGMSDEEIRRLLGSLVGISYGFKPQGLMKKTLTVAIDAIETLPDKKVYHLVNYYYWGDAREGGSLKRPLSMPDLWGKLDASFARKDCRHPVLPEMLADNHPGMNVYFQEGLLTGFEAQQVPATSYDDGTVPGYYAAQYPQQQYTTPHHSQAPQMGAYPSPYASAYPSAHQQYGDFHSYTPLPAIQYGPAPQMQLAYSHMVDQTHWVASAPAPAVHYDGLDTMKLEAKEESPETDGFE</sequence>
<dbReference type="Proteomes" id="UP001301769">
    <property type="component" value="Unassembled WGS sequence"/>
</dbReference>
<reference evidence="3" key="2">
    <citation type="submission" date="2023-05" db="EMBL/GenBank/DDBJ databases">
        <authorList>
            <consortium name="Lawrence Berkeley National Laboratory"/>
            <person name="Steindorff A."/>
            <person name="Hensen N."/>
            <person name="Bonometti L."/>
            <person name="Westerberg I."/>
            <person name="Brannstrom I.O."/>
            <person name="Guillou S."/>
            <person name="Cros-Aarteil S."/>
            <person name="Calhoun S."/>
            <person name="Haridas S."/>
            <person name="Kuo A."/>
            <person name="Mondo S."/>
            <person name="Pangilinan J."/>
            <person name="Riley R."/>
            <person name="Labutti K."/>
            <person name="Andreopoulos B."/>
            <person name="Lipzen A."/>
            <person name="Chen C."/>
            <person name="Yanf M."/>
            <person name="Daum C."/>
            <person name="Ng V."/>
            <person name="Clum A."/>
            <person name="Ohm R."/>
            <person name="Martin F."/>
            <person name="Silar P."/>
            <person name="Natvig D."/>
            <person name="Lalanne C."/>
            <person name="Gautier V."/>
            <person name="Ament-Velasquez S.L."/>
            <person name="Kruys A."/>
            <person name="Hutchinson M.I."/>
            <person name="Powell A.J."/>
            <person name="Barry K."/>
            <person name="Miller A.N."/>
            <person name="Grigoriev I.V."/>
            <person name="Debuchy R."/>
            <person name="Gladieux P."/>
            <person name="Thoren M.H."/>
            <person name="Johannesson H."/>
        </authorList>
    </citation>
    <scope>NUCLEOTIDE SEQUENCE</scope>
    <source>
        <strain evidence="3">PSN293</strain>
    </source>
</reference>
<keyword evidence="4" id="KW-1185">Reference proteome</keyword>
<organism evidence="3 4">
    <name type="scientific">Rhypophila decipiens</name>
    <dbReference type="NCBI Taxonomy" id="261697"/>
    <lineage>
        <taxon>Eukaryota</taxon>
        <taxon>Fungi</taxon>
        <taxon>Dikarya</taxon>
        <taxon>Ascomycota</taxon>
        <taxon>Pezizomycotina</taxon>
        <taxon>Sordariomycetes</taxon>
        <taxon>Sordariomycetidae</taxon>
        <taxon>Sordariales</taxon>
        <taxon>Naviculisporaceae</taxon>
        <taxon>Rhypophila</taxon>
    </lineage>
</organism>
<dbReference type="InterPro" id="IPR018608">
    <property type="entry name" value="Gti1/Pac2"/>
</dbReference>
<dbReference type="GO" id="GO:0003677">
    <property type="term" value="F:DNA binding"/>
    <property type="evidence" value="ECO:0007669"/>
    <property type="project" value="TreeGrafter"/>
</dbReference>
<feature type="region of interest" description="Disordered" evidence="2">
    <location>
        <begin position="147"/>
        <end position="173"/>
    </location>
</feature>
<protein>
    <submittedName>
        <fullName evidence="3">Gti1/Pac2 family-domain-containing protein</fullName>
    </submittedName>
</protein>
<dbReference type="Pfam" id="PF09729">
    <property type="entry name" value="Gti1_Pac2"/>
    <property type="match status" value="1"/>
</dbReference>
<dbReference type="PANTHER" id="PTHR28027:SF2">
    <property type="entry name" value="TRANSCRIPTIONAL REGULATOR MIT1"/>
    <property type="match status" value="1"/>
</dbReference>
<name>A0AAN6YL20_9PEZI</name>
<dbReference type="AlphaFoldDB" id="A0AAN6YL20"/>
<feature type="region of interest" description="Disordered" evidence="2">
    <location>
        <begin position="1"/>
        <end position="36"/>
    </location>
</feature>
<gene>
    <name evidence="3" type="ORF">QBC37DRAFT_479209</name>
</gene>
<accession>A0AAN6YL20</accession>
<proteinExistence type="inferred from homology"/>
<evidence type="ECO:0000313" key="4">
    <source>
        <dbReference type="Proteomes" id="UP001301769"/>
    </source>
</evidence>
<evidence type="ECO:0000256" key="2">
    <source>
        <dbReference type="SAM" id="MobiDB-lite"/>
    </source>
</evidence>
<dbReference type="EMBL" id="MU858055">
    <property type="protein sequence ID" value="KAK4218142.1"/>
    <property type="molecule type" value="Genomic_DNA"/>
</dbReference>
<comment type="caution">
    <text evidence="3">The sequence shown here is derived from an EMBL/GenBank/DDBJ whole genome shotgun (WGS) entry which is preliminary data.</text>
</comment>
<reference evidence="3" key="1">
    <citation type="journal article" date="2023" name="Mol. Phylogenet. Evol.">
        <title>Genome-scale phylogeny and comparative genomics of the fungal order Sordariales.</title>
        <authorList>
            <person name="Hensen N."/>
            <person name="Bonometti L."/>
            <person name="Westerberg I."/>
            <person name="Brannstrom I.O."/>
            <person name="Guillou S."/>
            <person name="Cros-Aarteil S."/>
            <person name="Calhoun S."/>
            <person name="Haridas S."/>
            <person name="Kuo A."/>
            <person name="Mondo S."/>
            <person name="Pangilinan J."/>
            <person name="Riley R."/>
            <person name="LaButti K."/>
            <person name="Andreopoulos B."/>
            <person name="Lipzen A."/>
            <person name="Chen C."/>
            <person name="Yan M."/>
            <person name="Daum C."/>
            <person name="Ng V."/>
            <person name="Clum A."/>
            <person name="Steindorff A."/>
            <person name="Ohm R.A."/>
            <person name="Martin F."/>
            <person name="Silar P."/>
            <person name="Natvig D.O."/>
            <person name="Lalanne C."/>
            <person name="Gautier V."/>
            <person name="Ament-Velasquez S.L."/>
            <person name="Kruys A."/>
            <person name="Hutchinson M.I."/>
            <person name="Powell A.J."/>
            <person name="Barry K."/>
            <person name="Miller A.N."/>
            <person name="Grigoriev I.V."/>
            <person name="Debuchy R."/>
            <person name="Gladieux P."/>
            <person name="Hiltunen Thoren M."/>
            <person name="Johannesson H."/>
        </authorList>
    </citation>
    <scope>NUCLEOTIDE SEQUENCE</scope>
    <source>
        <strain evidence="3">PSN293</strain>
    </source>
</reference>